<reference evidence="3" key="1">
    <citation type="submission" date="2020-05" db="UniProtKB">
        <authorList>
            <consortium name="EnsemblMetazoa"/>
        </authorList>
    </citation>
    <scope>IDENTIFICATION</scope>
    <source>
        <strain evidence="3">Aabys</strain>
    </source>
</reference>
<dbReference type="AlphaFoldDB" id="A0A1I8M950"/>
<proteinExistence type="predicted"/>
<dbReference type="EnsemblMetazoa" id="MDOA002508-RB">
    <property type="protein sequence ID" value="MDOA002508-PB"/>
    <property type="gene ID" value="MDOA002508"/>
</dbReference>
<accession>A0A1I8M950</accession>
<dbReference type="KEGG" id="mde:101896230"/>
<dbReference type="RefSeq" id="XP_011293119.2">
    <property type="nucleotide sequence ID" value="XM_011294817.3"/>
</dbReference>
<dbReference type="PROSITE" id="PS51155">
    <property type="entry name" value="CHIT_BIND_RR_2"/>
    <property type="match status" value="1"/>
</dbReference>
<dbReference type="VEuPathDB" id="VectorBase:MDOA002508"/>
<sequence length="122" mass="13552">MKSIFGIAIIIIACLACGIIADGEDAHAEIIRFTNDIDHDGKYKYHYETSNGITAEEEGEGGHYAKGGFAYYSDDQALYQLSYKADELGFHPTGEHLPKPHPIPAAILKSIEYIRTHPQKEE</sequence>
<dbReference type="PANTHER" id="PTHR10380">
    <property type="entry name" value="CUTICLE PROTEIN"/>
    <property type="match status" value="1"/>
</dbReference>
<evidence type="ECO:0000256" key="1">
    <source>
        <dbReference type="PROSITE-ProRule" id="PRU00497"/>
    </source>
</evidence>
<feature type="signal peptide" evidence="2">
    <location>
        <begin position="1"/>
        <end position="21"/>
    </location>
</feature>
<dbReference type="PANTHER" id="PTHR10380:SF237">
    <property type="entry name" value="CUTICULAR PROTEIN 65AU, ISOFORM A-RELATED"/>
    <property type="match status" value="1"/>
</dbReference>
<dbReference type="InterPro" id="IPR050468">
    <property type="entry name" value="Cuticle_Struct_Prot"/>
</dbReference>
<dbReference type="GO" id="GO:0062129">
    <property type="term" value="C:chitin-based extracellular matrix"/>
    <property type="evidence" value="ECO:0007669"/>
    <property type="project" value="TreeGrafter"/>
</dbReference>
<evidence type="ECO:0000313" key="3">
    <source>
        <dbReference type="EnsemblMetazoa" id="MDOA002508-PB"/>
    </source>
</evidence>
<organism evidence="3">
    <name type="scientific">Musca domestica</name>
    <name type="common">House fly</name>
    <dbReference type="NCBI Taxonomy" id="7370"/>
    <lineage>
        <taxon>Eukaryota</taxon>
        <taxon>Metazoa</taxon>
        <taxon>Ecdysozoa</taxon>
        <taxon>Arthropoda</taxon>
        <taxon>Hexapoda</taxon>
        <taxon>Insecta</taxon>
        <taxon>Pterygota</taxon>
        <taxon>Neoptera</taxon>
        <taxon>Endopterygota</taxon>
        <taxon>Diptera</taxon>
        <taxon>Brachycera</taxon>
        <taxon>Muscomorpha</taxon>
        <taxon>Muscoidea</taxon>
        <taxon>Muscidae</taxon>
        <taxon>Musca</taxon>
    </lineage>
</organism>
<protein>
    <recommendedName>
        <fullName evidence="4">Pupal cuticle protein Edg-78E</fullName>
    </recommendedName>
</protein>
<evidence type="ECO:0008006" key="4">
    <source>
        <dbReference type="Google" id="ProtNLM"/>
    </source>
</evidence>
<dbReference type="STRING" id="7370.A0A1I8M950"/>
<evidence type="ECO:0000256" key="2">
    <source>
        <dbReference type="SAM" id="SignalP"/>
    </source>
</evidence>
<dbReference type="OrthoDB" id="6493579at2759"/>
<dbReference type="GO" id="GO:0008010">
    <property type="term" value="F:structural constituent of chitin-based larval cuticle"/>
    <property type="evidence" value="ECO:0007669"/>
    <property type="project" value="TreeGrafter"/>
</dbReference>
<dbReference type="Pfam" id="PF00379">
    <property type="entry name" value="Chitin_bind_4"/>
    <property type="match status" value="1"/>
</dbReference>
<dbReference type="VEuPathDB" id="VectorBase:MDOMA2_016682"/>
<keyword evidence="2" id="KW-0732">Signal</keyword>
<dbReference type="InterPro" id="IPR000618">
    <property type="entry name" value="Insect_cuticle"/>
</dbReference>
<keyword evidence="1" id="KW-0193">Cuticle</keyword>
<name>A0A1I8M950_MUSDO</name>
<gene>
    <name evidence="3" type="primary">101896230</name>
</gene>
<feature type="chain" id="PRO_5044560028" description="Pupal cuticle protein Edg-78E" evidence="2">
    <location>
        <begin position="22"/>
        <end position="122"/>
    </location>
</feature>